<feature type="transmembrane region" description="Helical" evidence="6">
    <location>
        <begin position="724"/>
        <end position="746"/>
    </location>
</feature>
<dbReference type="InterPro" id="IPR038766">
    <property type="entry name" value="Membrane_comp_ABC_pdt"/>
</dbReference>
<feature type="transmembrane region" description="Helical" evidence="6">
    <location>
        <begin position="440"/>
        <end position="460"/>
    </location>
</feature>
<feature type="transmembrane region" description="Helical" evidence="6">
    <location>
        <begin position="758"/>
        <end position="780"/>
    </location>
</feature>
<sequence length="800" mass="89777">MQTRLYLQTTFRDIRQTFGRFIAIILIILMGVLLFVGIKSIGPNLEETVDHFVTTQRVSDLQISGTAGLTEQDRAVVEKMHGVQAELGYRIPYRDEVRDVNLQLYDYQPTARQNRLTLTAGRYPQRTNEILVDNAVKTHYRLGQRVTIKSQQLLTHRFKVVGYVDSPLYIDRQERGTVPVGDGQLDGFMYLPQKAFAPQPYSVMMVRFSDLDRHSSFSQAYRTGIATKETQLMRQLKAHTTQQQQQYLLTARSANPGFNEFTSLSDRIDAIGNVFPVFFFLIGILITFTTITRMIEENRKEIGTLKALGYRNWEIAQKYLLYALLTGSIGTVLGTILGTKLLPLVVYRIQKPVYTFAHYPTHFWTVPILLATGAVLIATVGATGYVLIRDLREKPTQLLRPKAPKPGQRIWLERITPLWRRLSFHQKVTYRNLFRYKARMILTILGIAGCTGLMVAGFGLKTSIGEVADRQFKQLTHYQAIVTLKIPNSTAQTKSILTQTEKVRSYLPVTMTQVKFKQKGITDQAATVYAVADQAKLAQYVALQTPREQQRLTLPKHGAIIAANLAKTYAVQKGDWLTLQTAQGKRARIQVAGISENYLGNSVYLRQSALSKTLQQPVAANAYLVRTAKMTTKQEKQLATRLQQTTEVAATTFISDQGAKQATASANLDPIVFIFIGLSAVLAFVVLFNLTSINVSERERELATIKVLGFFDKEVTSYIVRENVIFTVVGIVLGFGIGKLLTWFIITMASSEQVAFPLIIPASGYLIAAGMTVLFSLIVMGMTHRKLKGIDMIGALKENE</sequence>
<gene>
    <name evidence="8" type="ORF">CG419_01410</name>
</gene>
<proteinExistence type="predicted"/>
<name>A0AAC9UJL4_LATCU</name>
<evidence type="ECO:0000313" key="8">
    <source>
        <dbReference type="EMBL" id="ASN59363.1"/>
    </source>
</evidence>
<feature type="transmembrane region" description="Helical" evidence="6">
    <location>
        <begin position="319"/>
        <end position="342"/>
    </location>
</feature>
<protein>
    <submittedName>
        <fullName evidence="8">Peptide ABC transporter permease</fullName>
    </submittedName>
</protein>
<dbReference type="GO" id="GO:0005886">
    <property type="term" value="C:plasma membrane"/>
    <property type="evidence" value="ECO:0007669"/>
    <property type="project" value="UniProtKB-SubCell"/>
</dbReference>
<keyword evidence="2" id="KW-1003">Cell membrane</keyword>
<evidence type="ECO:0000256" key="4">
    <source>
        <dbReference type="ARBA" id="ARBA00022989"/>
    </source>
</evidence>
<dbReference type="Pfam" id="PF02687">
    <property type="entry name" value="FtsX"/>
    <property type="match status" value="2"/>
</dbReference>
<feature type="domain" description="ABC3 transporter permease C-terminal" evidence="7">
    <location>
        <begin position="673"/>
        <end position="786"/>
    </location>
</feature>
<keyword evidence="5 6" id="KW-0472">Membrane</keyword>
<feature type="domain" description="ABC3 transporter permease C-terminal" evidence="7">
    <location>
        <begin position="273"/>
        <end position="389"/>
    </location>
</feature>
<accession>A0AAC9UJL4</accession>
<reference evidence="8 9" key="1">
    <citation type="submission" date="2017-07" db="EMBL/GenBank/DDBJ databases">
        <title>Lactobacillus curvatus MRS6 whole genome.</title>
        <authorList>
            <person name="Jans C."/>
            <person name="Lagler S."/>
            <person name="Lacroix C."/>
            <person name="Meile L."/>
            <person name="Stevens M.J.A."/>
        </authorList>
    </citation>
    <scope>NUCLEOTIDE SEQUENCE [LARGE SCALE GENOMIC DNA]</scope>
    <source>
        <strain evidence="8 9">MRS6</strain>
    </source>
</reference>
<feature type="transmembrane region" description="Helical" evidence="6">
    <location>
        <begin position="671"/>
        <end position="690"/>
    </location>
</feature>
<comment type="subcellular location">
    <subcellularLocation>
        <location evidence="1">Cell membrane</location>
        <topology evidence="1">Multi-pass membrane protein</topology>
    </subcellularLocation>
</comment>
<dbReference type="RefSeq" id="WP_089556258.1">
    <property type="nucleotide sequence ID" value="NZ_CP022474.1"/>
</dbReference>
<feature type="transmembrane region" description="Helical" evidence="6">
    <location>
        <begin position="21"/>
        <end position="38"/>
    </location>
</feature>
<evidence type="ECO:0000256" key="3">
    <source>
        <dbReference type="ARBA" id="ARBA00022692"/>
    </source>
</evidence>
<dbReference type="PANTHER" id="PTHR30287">
    <property type="entry name" value="MEMBRANE COMPONENT OF PREDICTED ABC SUPERFAMILY METABOLITE UPTAKE TRANSPORTER"/>
    <property type="match status" value="1"/>
</dbReference>
<dbReference type="AlphaFoldDB" id="A0AAC9UJL4"/>
<evidence type="ECO:0000256" key="1">
    <source>
        <dbReference type="ARBA" id="ARBA00004651"/>
    </source>
</evidence>
<evidence type="ECO:0000313" key="9">
    <source>
        <dbReference type="Proteomes" id="UP000199749"/>
    </source>
</evidence>
<dbReference type="Proteomes" id="UP000199749">
    <property type="component" value="Chromosome"/>
</dbReference>
<keyword evidence="3 6" id="KW-0812">Transmembrane</keyword>
<evidence type="ECO:0000256" key="2">
    <source>
        <dbReference type="ARBA" id="ARBA00022475"/>
    </source>
</evidence>
<evidence type="ECO:0000259" key="7">
    <source>
        <dbReference type="Pfam" id="PF02687"/>
    </source>
</evidence>
<evidence type="ECO:0000256" key="5">
    <source>
        <dbReference type="ARBA" id="ARBA00023136"/>
    </source>
</evidence>
<dbReference type="PANTHER" id="PTHR30287:SF1">
    <property type="entry name" value="INNER MEMBRANE PROTEIN"/>
    <property type="match status" value="1"/>
</dbReference>
<dbReference type="EMBL" id="CP022474">
    <property type="protein sequence ID" value="ASN59363.1"/>
    <property type="molecule type" value="Genomic_DNA"/>
</dbReference>
<dbReference type="InterPro" id="IPR003838">
    <property type="entry name" value="ABC3_permease_C"/>
</dbReference>
<organism evidence="8 9">
    <name type="scientific">Latilactobacillus curvatus</name>
    <name type="common">Lactobacillus curvatus</name>
    <dbReference type="NCBI Taxonomy" id="28038"/>
    <lineage>
        <taxon>Bacteria</taxon>
        <taxon>Bacillati</taxon>
        <taxon>Bacillota</taxon>
        <taxon>Bacilli</taxon>
        <taxon>Lactobacillales</taxon>
        <taxon>Lactobacillaceae</taxon>
        <taxon>Latilactobacillus</taxon>
    </lineage>
</organism>
<keyword evidence="4 6" id="KW-1133">Transmembrane helix</keyword>
<feature type="transmembrane region" description="Helical" evidence="6">
    <location>
        <begin position="270"/>
        <end position="291"/>
    </location>
</feature>
<feature type="transmembrane region" description="Helical" evidence="6">
    <location>
        <begin position="362"/>
        <end position="388"/>
    </location>
</feature>
<evidence type="ECO:0000256" key="6">
    <source>
        <dbReference type="SAM" id="Phobius"/>
    </source>
</evidence>